<protein>
    <recommendedName>
        <fullName evidence="8">Azurin</fullName>
    </recommendedName>
</protein>
<dbReference type="Pfam" id="PF00127">
    <property type="entry name" value="Copper-bind"/>
    <property type="match status" value="1"/>
</dbReference>
<evidence type="ECO:0000256" key="2">
    <source>
        <dbReference type="ARBA" id="ARBA00022448"/>
    </source>
</evidence>
<dbReference type="InterPro" id="IPR014068">
    <property type="entry name" value="Azurin"/>
</dbReference>
<dbReference type="Proteomes" id="UP000002743">
    <property type="component" value="Chromosome"/>
</dbReference>
<dbReference type="PANTHER" id="PTHR38439">
    <property type="entry name" value="AURACYANIN-B"/>
    <property type="match status" value="1"/>
</dbReference>
<dbReference type="InterPro" id="IPR028871">
    <property type="entry name" value="BlueCu_1_BS"/>
</dbReference>
<dbReference type="KEGG" id="mei:Msip34_0226"/>
<dbReference type="GO" id="GO:0009055">
    <property type="term" value="F:electron transfer activity"/>
    <property type="evidence" value="ECO:0007669"/>
    <property type="project" value="InterPro"/>
</dbReference>
<feature type="domain" description="Blue (type 1) copper" evidence="9">
    <location>
        <begin position="22"/>
        <end position="147"/>
    </location>
</feature>
<comment type="subcellular location">
    <subcellularLocation>
        <location evidence="1 8">Periplasm</location>
    </subcellularLocation>
</comment>
<dbReference type="SUPFAM" id="SSF49503">
    <property type="entry name" value="Cupredoxins"/>
    <property type="match status" value="1"/>
</dbReference>
<keyword evidence="11" id="KW-1185">Reference proteome</keyword>
<feature type="chain" id="PRO_5006523139" description="Azurin" evidence="8">
    <location>
        <begin position="21"/>
        <end position="149"/>
    </location>
</feature>
<dbReference type="InterPro" id="IPR000923">
    <property type="entry name" value="BlueCu_1"/>
</dbReference>
<dbReference type="InterPro" id="IPR008972">
    <property type="entry name" value="Cupredoxin"/>
</dbReference>
<evidence type="ECO:0000313" key="10">
    <source>
        <dbReference type="EMBL" id="ACT49475.1"/>
    </source>
</evidence>
<comment type="function">
    <text evidence="8">Transfers electrons from cytochrome c551 to cytochrome oxidase.</text>
</comment>
<keyword evidence="6 8" id="KW-0186">Copper</keyword>
<dbReference type="HOGENOM" id="CLU_112845_1_0_4"/>
<dbReference type="GO" id="GO:0042597">
    <property type="term" value="C:periplasmic space"/>
    <property type="evidence" value="ECO:0007669"/>
    <property type="project" value="UniProtKB-SubCell"/>
</dbReference>
<evidence type="ECO:0000256" key="6">
    <source>
        <dbReference type="ARBA" id="ARBA00023008"/>
    </source>
</evidence>
<evidence type="ECO:0000256" key="3">
    <source>
        <dbReference type="ARBA" id="ARBA00022723"/>
    </source>
</evidence>
<proteinExistence type="predicted"/>
<dbReference type="PROSITE" id="PS00196">
    <property type="entry name" value="COPPER_BLUE"/>
    <property type="match status" value="1"/>
</dbReference>
<dbReference type="RefSeq" id="WP_015829221.1">
    <property type="nucleotide sequence ID" value="NC_012969.1"/>
</dbReference>
<dbReference type="NCBIfam" id="TIGR02695">
    <property type="entry name" value="azurin"/>
    <property type="match status" value="1"/>
</dbReference>
<accession>C6X8K5</accession>
<dbReference type="InterPro" id="IPR050845">
    <property type="entry name" value="Cu-binding_ET"/>
</dbReference>
<evidence type="ECO:0000256" key="8">
    <source>
        <dbReference type="RuleBase" id="RU363017"/>
    </source>
</evidence>
<feature type="signal peptide" evidence="8">
    <location>
        <begin position="1"/>
        <end position="20"/>
    </location>
</feature>
<evidence type="ECO:0000256" key="1">
    <source>
        <dbReference type="ARBA" id="ARBA00004418"/>
    </source>
</evidence>
<dbReference type="Gene3D" id="2.60.40.420">
    <property type="entry name" value="Cupredoxins - blue copper proteins"/>
    <property type="match status" value="1"/>
</dbReference>
<keyword evidence="5 8" id="KW-0249">Electron transport</keyword>
<dbReference type="GO" id="GO:0005507">
    <property type="term" value="F:copper ion binding"/>
    <property type="evidence" value="ECO:0007669"/>
    <property type="project" value="UniProtKB-UniRule"/>
</dbReference>
<gene>
    <name evidence="10" type="ordered locus">Msip34_0226</name>
</gene>
<organism evidence="10 11">
    <name type="scientific">Methylovorus glucosotrophus (strain SIP3-4)</name>
    <dbReference type="NCBI Taxonomy" id="582744"/>
    <lineage>
        <taxon>Bacteria</taxon>
        <taxon>Pseudomonadati</taxon>
        <taxon>Pseudomonadota</taxon>
        <taxon>Betaproteobacteria</taxon>
        <taxon>Nitrosomonadales</taxon>
        <taxon>Methylophilaceae</taxon>
        <taxon>Methylovorus</taxon>
    </lineage>
</organism>
<keyword evidence="8" id="KW-0732">Signal</keyword>
<keyword evidence="4 8" id="KW-0574">Periplasm</keyword>
<keyword evidence="7" id="KW-1015">Disulfide bond</keyword>
<dbReference type="PANTHER" id="PTHR38439:SF2">
    <property type="entry name" value="OUTER MEMBRANE PROTEIN H.8"/>
    <property type="match status" value="1"/>
</dbReference>
<name>C6X8K5_METGS</name>
<dbReference type="OrthoDB" id="9814063at2"/>
<keyword evidence="3 8" id="KW-0479">Metal-binding</keyword>
<sequence precursor="true">MRLYHSLALVIGFASSHAMAAACSVDIEANDAMQFNTKAVEVSKSCKEFTVNLKHTGTMAKAMMGHNWVLAKASDEKGVLADGAAAGSANDYVKAGDARVIAHTKLIGGGEKDSVKFAASKLADGQDYVFFCSFPGHAFMMKGSVKLVN</sequence>
<evidence type="ECO:0000259" key="9">
    <source>
        <dbReference type="Pfam" id="PF00127"/>
    </source>
</evidence>
<dbReference type="AlphaFoldDB" id="C6X8K5"/>
<dbReference type="PROSITE" id="PS51257">
    <property type="entry name" value="PROKAR_LIPOPROTEIN"/>
    <property type="match status" value="1"/>
</dbReference>
<dbReference type="CDD" id="cd13922">
    <property type="entry name" value="Azurin"/>
    <property type="match status" value="1"/>
</dbReference>
<dbReference type="eggNOG" id="COG3241">
    <property type="taxonomic scope" value="Bacteria"/>
</dbReference>
<evidence type="ECO:0000256" key="7">
    <source>
        <dbReference type="ARBA" id="ARBA00023157"/>
    </source>
</evidence>
<evidence type="ECO:0000313" key="11">
    <source>
        <dbReference type="Proteomes" id="UP000002743"/>
    </source>
</evidence>
<keyword evidence="2 8" id="KW-0813">Transport</keyword>
<dbReference type="FunFam" id="2.60.40.420:FF:000040">
    <property type="entry name" value="Azurin"/>
    <property type="match status" value="1"/>
</dbReference>
<evidence type="ECO:0000256" key="5">
    <source>
        <dbReference type="ARBA" id="ARBA00022982"/>
    </source>
</evidence>
<reference evidence="11" key="1">
    <citation type="submission" date="2009-07" db="EMBL/GenBank/DDBJ databases">
        <title>Complete sequence of chromosome of Methylovorus sp. SIP3-4.</title>
        <authorList>
            <person name="Lucas S."/>
            <person name="Copeland A."/>
            <person name="Lapidus A."/>
            <person name="Glavina del Rio T."/>
            <person name="Tice H."/>
            <person name="Bruce D."/>
            <person name="Goodwin L."/>
            <person name="Pitluck S."/>
            <person name="Clum A."/>
            <person name="Larimer F."/>
            <person name="Land M."/>
            <person name="Hauser L."/>
            <person name="Kyrpides N."/>
            <person name="Mikhailova N."/>
            <person name="Kayluzhnaya M."/>
            <person name="Chistoserdova L."/>
        </authorList>
    </citation>
    <scope>NUCLEOTIDE SEQUENCE [LARGE SCALE GENOMIC DNA]</scope>
    <source>
        <strain evidence="11">SIP3-4</strain>
    </source>
</reference>
<dbReference type="EMBL" id="CP001674">
    <property type="protein sequence ID" value="ACT49475.1"/>
    <property type="molecule type" value="Genomic_DNA"/>
</dbReference>
<reference evidence="10 11" key="2">
    <citation type="journal article" date="2011" name="J. Bacteriol.">
        <title>Genomes of three methylotrophs from a single niche uncover genetic and metabolic divergence of Methylophilaceae.</title>
        <authorList>
            <person name="Lapidus A."/>
            <person name="Clum A."/>
            <person name="Labutti K."/>
            <person name="Kaluzhnaya M.G."/>
            <person name="Lim S."/>
            <person name="Beck D.A."/>
            <person name="Glavina Del Rio T."/>
            <person name="Nolan M."/>
            <person name="Mavromatis K."/>
            <person name="Huntemann M."/>
            <person name="Lucas S."/>
            <person name="Lidstrom M.E."/>
            <person name="Ivanova N."/>
            <person name="Chistoserdova L."/>
        </authorList>
    </citation>
    <scope>NUCLEOTIDE SEQUENCE [LARGE SCALE GENOMIC DNA]</scope>
    <source>
        <strain evidence="10 11">SIP3-4</strain>
    </source>
</reference>
<dbReference type="STRING" id="582744.Msip34_0226"/>
<evidence type="ECO:0000256" key="4">
    <source>
        <dbReference type="ARBA" id="ARBA00022764"/>
    </source>
</evidence>